<reference evidence="7" key="1">
    <citation type="submission" date="2016-10" db="EMBL/GenBank/DDBJ databases">
        <authorList>
            <person name="Varghese N."/>
            <person name="Submissions S."/>
        </authorList>
    </citation>
    <scope>NUCLEOTIDE SEQUENCE [LARGE SCALE GENOMIC DNA]</scope>
    <source>
        <strain evidence="7">KCTC 32247</strain>
    </source>
</reference>
<dbReference type="Pfam" id="PF09360">
    <property type="entry name" value="zf-CDGSH"/>
    <property type="match status" value="1"/>
</dbReference>
<evidence type="ECO:0000259" key="5">
    <source>
        <dbReference type="SMART" id="SM00704"/>
    </source>
</evidence>
<evidence type="ECO:0000256" key="3">
    <source>
        <dbReference type="ARBA" id="ARBA00023004"/>
    </source>
</evidence>
<evidence type="ECO:0000313" key="7">
    <source>
        <dbReference type="Proteomes" id="UP000243359"/>
    </source>
</evidence>
<evidence type="ECO:0000256" key="2">
    <source>
        <dbReference type="ARBA" id="ARBA00022723"/>
    </source>
</evidence>
<dbReference type="InterPro" id="IPR018967">
    <property type="entry name" value="FeS-contain_CDGSH-typ"/>
</dbReference>
<dbReference type="STRING" id="1392877.SAMN05216221_0002"/>
<evidence type="ECO:0000256" key="1">
    <source>
        <dbReference type="ARBA" id="ARBA00022714"/>
    </source>
</evidence>
<keyword evidence="3" id="KW-0408">Iron</keyword>
<evidence type="ECO:0000256" key="4">
    <source>
        <dbReference type="ARBA" id="ARBA00023014"/>
    </source>
</evidence>
<dbReference type="PANTHER" id="PTHR46491">
    <property type="entry name" value="CDGSH IRON SULFUR DOMAIN PROTEIN HOMOLOG"/>
    <property type="match status" value="1"/>
</dbReference>
<dbReference type="OrthoDB" id="9795032at2"/>
<name>A0A1H1L5A6_9PSED</name>
<dbReference type="GO" id="GO:0005737">
    <property type="term" value="C:cytoplasm"/>
    <property type="evidence" value="ECO:0007669"/>
    <property type="project" value="UniProtKB-ARBA"/>
</dbReference>
<protein>
    <submittedName>
        <fullName evidence="6">Iron-binding zinc finger CDGSH type</fullName>
    </submittedName>
</protein>
<dbReference type="SMART" id="SM00704">
    <property type="entry name" value="ZnF_CDGSH"/>
    <property type="match status" value="2"/>
</dbReference>
<dbReference type="GO" id="GO:0046872">
    <property type="term" value="F:metal ion binding"/>
    <property type="evidence" value="ECO:0007669"/>
    <property type="project" value="UniProtKB-KW"/>
</dbReference>
<sequence>MPEPHIAQRSPYAVEVEAGKEYWWCRCGLSRSQPFCDGSHKVGPFRPLRYLAQRSETLYFCGCKHSAAPPLCDGSHKLV</sequence>
<dbReference type="AlphaFoldDB" id="A0A1H1L5A6"/>
<dbReference type="Gene3D" id="3.40.5.90">
    <property type="entry name" value="CDGSH iron-sulfur domain, mitoNEET-type"/>
    <property type="match status" value="2"/>
</dbReference>
<accession>A0A1H1L5A6</accession>
<dbReference type="EMBL" id="LT629751">
    <property type="protein sequence ID" value="SDR69472.1"/>
    <property type="molecule type" value="Genomic_DNA"/>
</dbReference>
<keyword evidence="7" id="KW-1185">Reference proteome</keyword>
<gene>
    <name evidence="6" type="ORF">SAMN05216221_0002</name>
</gene>
<evidence type="ECO:0000313" key="6">
    <source>
        <dbReference type="EMBL" id="SDR69472.1"/>
    </source>
</evidence>
<keyword evidence="1" id="KW-0001">2Fe-2S</keyword>
<feature type="domain" description="Iron-binding zinc finger CDGSH type" evidence="5">
    <location>
        <begin position="9"/>
        <end position="46"/>
    </location>
</feature>
<dbReference type="PANTHER" id="PTHR46491:SF3">
    <property type="entry name" value="CDGSH IRON-SULFUR DOMAIN-CONTAINING PROTEIN 3, MITOCHONDRIAL"/>
    <property type="match status" value="1"/>
</dbReference>
<organism evidence="6 7">
    <name type="scientific">Pseudomonas oryzae</name>
    <dbReference type="NCBI Taxonomy" id="1392877"/>
    <lineage>
        <taxon>Bacteria</taxon>
        <taxon>Pseudomonadati</taxon>
        <taxon>Pseudomonadota</taxon>
        <taxon>Gammaproteobacteria</taxon>
        <taxon>Pseudomonadales</taxon>
        <taxon>Pseudomonadaceae</taxon>
        <taxon>Pseudomonas</taxon>
    </lineage>
</organism>
<feature type="domain" description="Iron-binding zinc finger CDGSH type" evidence="5">
    <location>
        <begin position="47"/>
        <end position="79"/>
    </location>
</feature>
<dbReference type="InterPro" id="IPR052950">
    <property type="entry name" value="CISD"/>
</dbReference>
<proteinExistence type="predicted"/>
<dbReference type="RefSeq" id="WP_090347013.1">
    <property type="nucleotide sequence ID" value="NZ_LT629751.1"/>
</dbReference>
<dbReference type="Proteomes" id="UP000243359">
    <property type="component" value="Chromosome I"/>
</dbReference>
<keyword evidence="4" id="KW-0411">Iron-sulfur</keyword>
<dbReference type="GO" id="GO:0051537">
    <property type="term" value="F:2 iron, 2 sulfur cluster binding"/>
    <property type="evidence" value="ECO:0007669"/>
    <property type="project" value="UniProtKB-KW"/>
</dbReference>
<keyword evidence="2" id="KW-0479">Metal-binding</keyword>
<dbReference type="InterPro" id="IPR042216">
    <property type="entry name" value="MitoNEET_CISD"/>
</dbReference>